<feature type="coiled-coil region" evidence="1">
    <location>
        <begin position="511"/>
        <end position="538"/>
    </location>
</feature>
<keyword evidence="1" id="KW-0175">Coiled coil</keyword>
<feature type="transmembrane region" description="Helical" evidence="2">
    <location>
        <begin position="38"/>
        <end position="61"/>
    </location>
</feature>
<dbReference type="KEGG" id="rpod:E0E05_00155"/>
<evidence type="ECO:0000259" key="3">
    <source>
        <dbReference type="PROSITE" id="PS50883"/>
    </source>
</evidence>
<dbReference type="InterPro" id="IPR029787">
    <property type="entry name" value="Nucleotide_cyclase"/>
</dbReference>
<feature type="transmembrane region" description="Helical" evidence="2">
    <location>
        <begin position="133"/>
        <end position="153"/>
    </location>
</feature>
<dbReference type="InterPro" id="IPR043128">
    <property type="entry name" value="Rev_trsase/Diguanyl_cyclase"/>
</dbReference>
<dbReference type="SUPFAM" id="SSF141868">
    <property type="entry name" value="EAL domain-like"/>
    <property type="match status" value="1"/>
</dbReference>
<dbReference type="EMBL" id="CP036532">
    <property type="protein sequence ID" value="QBK29139.1"/>
    <property type="molecule type" value="Genomic_DNA"/>
</dbReference>
<dbReference type="InterPro" id="IPR035965">
    <property type="entry name" value="PAS-like_dom_sf"/>
</dbReference>
<protein>
    <submittedName>
        <fullName evidence="5">EAL domain-containing protein</fullName>
    </submittedName>
</protein>
<evidence type="ECO:0000256" key="2">
    <source>
        <dbReference type="SAM" id="Phobius"/>
    </source>
</evidence>
<keyword evidence="6" id="KW-1185">Reference proteome</keyword>
<evidence type="ECO:0000313" key="5">
    <source>
        <dbReference type="EMBL" id="QBK29139.1"/>
    </source>
</evidence>
<dbReference type="PROSITE" id="PS50883">
    <property type="entry name" value="EAL"/>
    <property type="match status" value="1"/>
</dbReference>
<organism evidence="5 6">
    <name type="scientific">Roseitalea porphyridii</name>
    <dbReference type="NCBI Taxonomy" id="1852022"/>
    <lineage>
        <taxon>Bacteria</taxon>
        <taxon>Pseudomonadati</taxon>
        <taxon>Pseudomonadota</taxon>
        <taxon>Alphaproteobacteria</taxon>
        <taxon>Hyphomicrobiales</taxon>
        <taxon>Ahrensiaceae</taxon>
        <taxon>Roseitalea</taxon>
    </lineage>
</organism>
<dbReference type="Gene3D" id="3.20.20.450">
    <property type="entry name" value="EAL domain"/>
    <property type="match status" value="1"/>
</dbReference>
<keyword evidence="2" id="KW-1133">Transmembrane helix</keyword>
<feature type="transmembrane region" description="Helical" evidence="2">
    <location>
        <begin position="67"/>
        <end position="88"/>
    </location>
</feature>
<proteinExistence type="predicted"/>
<dbReference type="CDD" id="cd01948">
    <property type="entry name" value="EAL"/>
    <property type="match status" value="1"/>
</dbReference>
<dbReference type="SUPFAM" id="SSF55073">
    <property type="entry name" value="Nucleotide cyclase"/>
    <property type="match status" value="1"/>
</dbReference>
<dbReference type="Gene3D" id="3.30.450.20">
    <property type="entry name" value="PAS domain"/>
    <property type="match status" value="1"/>
</dbReference>
<reference evidence="5 6" key="1">
    <citation type="journal article" date="2017" name="Int. J. Syst. Evol. Microbiol.">
        <title>Roseitalea porphyridii gen. nov., sp. nov., isolated from a red alga, and reclassification of Hoeflea suaedae Chung et al. 2013 as Pseudohoeflea suaedae gen. nov., comb. nov.</title>
        <authorList>
            <person name="Hyeon J.W."/>
            <person name="Jeong S.E."/>
            <person name="Baek K."/>
            <person name="Jeon C.O."/>
        </authorList>
    </citation>
    <scope>NUCLEOTIDE SEQUENCE [LARGE SCALE GENOMIC DNA]</scope>
    <source>
        <strain evidence="5 6">MA7-20</strain>
    </source>
</reference>
<feature type="domain" description="GGDEF" evidence="4">
    <location>
        <begin position="383"/>
        <end position="516"/>
    </location>
</feature>
<dbReference type="PANTHER" id="PTHR44757:SF2">
    <property type="entry name" value="BIOFILM ARCHITECTURE MAINTENANCE PROTEIN MBAA"/>
    <property type="match status" value="1"/>
</dbReference>
<evidence type="ECO:0000256" key="1">
    <source>
        <dbReference type="SAM" id="Coils"/>
    </source>
</evidence>
<sequence length="796" mass="86847">MPLDNPVGSVCAAIDRYVGLSDMAPAQRRRAMAAQVSAALNLVPVTAAAAVPAAALLLFSAWGNARFPIVAGLLTVFVLLQLAATRLWWRRRHVGEAEPGLRGAVRQLCAIATLLGLNWGVLLAVMVPSTDTQMLVIVAAILTAGMLIVGFVFAAMAQAMLSFIAASGITALAGLAFQPVDQAIGSTMALVVLYLVFMPWVGLQMARVFMAGIGGEVRQKEIADLNHRLLSGYEETASEWFWETDESGRTVRVSPRLRQRLSLPSDAGVPLFRLLSQAAVPGDTGIDAIRAAMNERKPFHGAEVAVSVAGEVRWWRVSGKPTSIDSHGAPGFVGTVSDVTAEKATESKIIQLAHRDTLTGLYNRASFTERLEASVRTLERYGTPFSLLFLDLDKFKLVNDTYGHPIGDKLLLEVANRVLEAVRSEDCVARLGGDEFAIIIERSNDAVFAAKLASRLIARVLEPYQIEGETLWIGVSVGIALAPQHGTRPEQILRNADLALYRAKEDGRGVFRYFEAQMDFAQRERRILEQEMHQALEEEEFRLCYQPMISADSGYICCMEALIRWDHPIRGEISPGEFISIAEQSNLIVEIGKWTLLTACRAAADWPDNVCVSVNVAATHFMRSDIVADVATVLESTGLDGRRLEIEITEGLLIEDSEDVINRLAALKRLGCAIVMDDFGTGYSSLSYLLKFPFDRLKIDQSFIADIGRGASARAILMAIASLGENLGIKITAEGVETREQLSFLQDIACDQLQGYLFSQPVPHADVAPMMLRNFIDTSALVALPQDETARTRSTG</sequence>
<dbReference type="SUPFAM" id="SSF55785">
    <property type="entry name" value="PYP-like sensor domain (PAS domain)"/>
    <property type="match status" value="1"/>
</dbReference>
<accession>A0A4P6UXP7</accession>
<dbReference type="Pfam" id="PF00990">
    <property type="entry name" value="GGDEF"/>
    <property type="match status" value="1"/>
</dbReference>
<dbReference type="Proteomes" id="UP000293719">
    <property type="component" value="Chromosome"/>
</dbReference>
<feature type="transmembrane region" description="Helical" evidence="2">
    <location>
        <begin position="183"/>
        <end position="203"/>
    </location>
</feature>
<dbReference type="GeneID" id="90765690"/>
<dbReference type="GO" id="GO:0003824">
    <property type="term" value="F:catalytic activity"/>
    <property type="evidence" value="ECO:0007669"/>
    <property type="project" value="UniProtKB-ARBA"/>
</dbReference>
<dbReference type="PROSITE" id="PS50887">
    <property type="entry name" value="GGDEF"/>
    <property type="match status" value="1"/>
</dbReference>
<dbReference type="InterPro" id="IPR001633">
    <property type="entry name" value="EAL_dom"/>
</dbReference>
<feature type="transmembrane region" description="Helical" evidence="2">
    <location>
        <begin position="108"/>
        <end position="127"/>
    </location>
</feature>
<feature type="domain" description="EAL" evidence="3">
    <location>
        <begin position="525"/>
        <end position="775"/>
    </location>
</feature>
<evidence type="ECO:0000259" key="4">
    <source>
        <dbReference type="PROSITE" id="PS50887"/>
    </source>
</evidence>
<dbReference type="InterPro" id="IPR052155">
    <property type="entry name" value="Biofilm_reg_signaling"/>
</dbReference>
<dbReference type="RefSeq" id="WP_131614844.1">
    <property type="nucleotide sequence ID" value="NZ_CP036532.1"/>
</dbReference>
<dbReference type="InterPro" id="IPR000160">
    <property type="entry name" value="GGDEF_dom"/>
</dbReference>
<dbReference type="InterPro" id="IPR035919">
    <property type="entry name" value="EAL_sf"/>
</dbReference>
<dbReference type="AlphaFoldDB" id="A0A4P6UXP7"/>
<keyword evidence="2" id="KW-0812">Transmembrane</keyword>
<dbReference type="CDD" id="cd01949">
    <property type="entry name" value="GGDEF"/>
    <property type="match status" value="1"/>
</dbReference>
<dbReference type="Gene3D" id="3.30.70.270">
    <property type="match status" value="1"/>
</dbReference>
<dbReference type="Pfam" id="PF00563">
    <property type="entry name" value="EAL"/>
    <property type="match status" value="1"/>
</dbReference>
<name>A0A4P6UXP7_9HYPH</name>
<feature type="transmembrane region" description="Helical" evidence="2">
    <location>
        <begin position="160"/>
        <end position="177"/>
    </location>
</feature>
<dbReference type="PANTHER" id="PTHR44757">
    <property type="entry name" value="DIGUANYLATE CYCLASE DGCP"/>
    <property type="match status" value="1"/>
</dbReference>
<dbReference type="NCBIfam" id="TIGR00254">
    <property type="entry name" value="GGDEF"/>
    <property type="match status" value="1"/>
</dbReference>
<dbReference type="SMART" id="SM00052">
    <property type="entry name" value="EAL"/>
    <property type="match status" value="1"/>
</dbReference>
<dbReference type="OrthoDB" id="9814202at2"/>
<dbReference type="FunFam" id="3.30.70.270:FF:000001">
    <property type="entry name" value="Diguanylate cyclase domain protein"/>
    <property type="match status" value="1"/>
</dbReference>
<gene>
    <name evidence="5" type="ORF">E0E05_00155</name>
</gene>
<dbReference type="SMART" id="SM00267">
    <property type="entry name" value="GGDEF"/>
    <property type="match status" value="1"/>
</dbReference>
<evidence type="ECO:0000313" key="6">
    <source>
        <dbReference type="Proteomes" id="UP000293719"/>
    </source>
</evidence>
<keyword evidence="2" id="KW-0472">Membrane</keyword>